<dbReference type="Proteomes" id="UP000263326">
    <property type="component" value="Segment"/>
</dbReference>
<keyword evidence="3" id="KW-1185">Reference proteome</keyword>
<dbReference type="EMBL" id="MH460461">
    <property type="protein sequence ID" value="AXG66830.1"/>
    <property type="molecule type" value="Genomic_DNA"/>
</dbReference>
<gene>
    <name evidence="2" type="ORF">JA29_104</name>
</gene>
<feature type="domain" description="IraD/Gp25-like" evidence="1">
    <location>
        <begin position="34"/>
        <end position="89"/>
    </location>
</feature>
<evidence type="ECO:0000313" key="2">
    <source>
        <dbReference type="EMBL" id="AXG66830.1"/>
    </source>
</evidence>
<protein>
    <submittedName>
        <fullName evidence="2">Putative baseplate protein</fullName>
    </submittedName>
</protein>
<dbReference type="Gene3D" id="3.10.450.40">
    <property type="match status" value="1"/>
</dbReference>
<organism evidence="2 3">
    <name type="scientific">Dickeya phage vB_DsoM_JA29</name>
    <dbReference type="NCBI Taxonomy" id="2283031"/>
    <lineage>
        <taxon>Viruses</taxon>
        <taxon>Duplodnaviria</taxon>
        <taxon>Heunggongvirae</taxon>
        <taxon>Uroviricota</taxon>
        <taxon>Caudoviricetes</taxon>
        <taxon>Salmondvirus</taxon>
        <taxon>Salmondvirus JA29</taxon>
    </lineage>
</organism>
<evidence type="ECO:0000313" key="3">
    <source>
        <dbReference type="Proteomes" id="UP000263326"/>
    </source>
</evidence>
<sequence length="137" mass="15883">MGIITKRVNVPANEAIYSDINMDIKMELRDTVQDMDSITQKVLFVIGTRKGSRKWREKFGSLVYKDLFEPFDDETAGWIQTHIKTALEDPDNGLTNDITNIYVKVFRSEQQTYECYIAWRVPALEDKDSVTFALRPL</sequence>
<accession>A0A384ZX45</accession>
<dbReference type="SUPFAM" id="SSF160719">
    <property type="entry name" value="gpW/gp25-like"/>
    <property type="match status" value="1"/>
</dbReference>
<proteinExistence type="predicted"/>
<dbReference type="Pfam" id="PF04965">
    <property type="entry name" value="GPW_gp25"/>
    <property type="match status" value="1"/>
</dbReference>
<name>A0A384ZX45_9CAUD</name>
<reference evidence="2 3" key="1">
    <citation type="journal article" date="2018" name="Front. Microbiol.">
        <title>Jumbo Bacteriophages Are Represented Within an Increasing Diversity of Environmental Viruses Infecting the Emerging Phytopathogen, Dickeya solani.</title>
        <authorList>
            <person name="Day A.W."/>
            <person name="Ahn J."/>
            <person name="Salmond G.P.C."/>
        </authorList>
    </citation>
    <scope>NUCLEOTIDE SEQUENCE [LARGE SCALE GENOMIC DNA]</scope>
</reference>
<evidence type="ECO:0000259" key="1">
    <source>
        <dbReference type="Pfam" id="PF04965"/>
    </source>
</evidence>
<dbReference type="InterPro" id="IPR007048">
    <property type="entry name" value="IraD/Gp25-like"/>
</dbReference>